<accession>A0AAD7BSJ9</accession>
<keyword evidence="3" id="KW-1185">Reference proteome</keyword>
<sequence>MRSWTSNAPLLSPAVLETLHHEDTMKQEWANYDKHLNLLLVQHKTDIDRRTTTDVNPIIKSPGRPRVGEKLQVFRILNINASCLILYLSFTMEDIPNELLIAILKLAADSPSRSATPTPICASSVNRRWRAIALSTTELWTTIRISHRPHSLRWAVIFAPRSGSHPLDISVDLAQDGHSVDALTRVLALLTPHLGRWRTFGFRAAVPSMRQFRHFLSNAPHDAIARLESLHLYCTDQIHYNLDDVQTLQLVGLNNLRTLKTNVMWDLSIASQATMLQVLDIDIKHSQVGRLWDRIEQLLSATPSLDTLVLRNFCPKIEYQPHSRTAAPGLRSLALSFAQPLYSWDEGPTGFRCGGFETLTSLFSLPNLERLELIGGFEGGAEETRYLAEQARYLAGELAPEPGRLSMLDLGLLAQWDAQSWVPRLRELRLDNVRFTPDNLAFIQSFTRGITQLELIYTWANEYLLNADLQWPAVRELTVEAFEEGVTPWWLPTLVELRRAYVPLEEVVVTLLPPQQHRLVVNPTPAIRYLCDGPSRSLLDGAFYWSEESGLVEDFEPVDDEDQGELGEEGVARPERGSRRQRVERVGGEDLSLV</sequence>
<dbReference type="SUPFAM" id="SSF52047">
    <property type="entry name" value="RNI-like"/>
    <property type="match status" value="1"/>
</dbReference>
<name>A0AAD7BSJ9_9AGAR</name>
<dbReference type="InterPro" id="IPR032675">
    <property type="entry name" value="LRR_dom_sf"/>
</dbReference>
<feature type="region of interest" description="Disordered" evidence="1">
    <location>
        <begin position="554"/>
        <end position="594"/>
    </location>
</feature>
<protein>
    <recommendedName>
        <fullName evidence="4">F-box domain-containing protein</fullName>
    </recommendedName>
</protein>
<proteinExistence type="predicted"/>
<feature type="compositionally biased region" description="Acidic residues" evidence="1">
    <location>
        <begin position="554"/>
        <end position="568"/>
    </location>
</feature>
<evidence type="ECO:0000313" key="2">
    <source>
        <dbReference type="EMBL" id="KAJ7628993.1"/>
    </source>
</evidence>
<organism evidence="2 3">
    <name type="scientific">Roridomyces roridus</name>
    <dbReference type="NCBI Taxonomy" id="1738132"/>
    <lineage>
        <taxon>Eukaryota</taxon>
        <taxon>Fungi</taxon>
        <taxon>Dikarya</taxon>
        <taxon>Basidiomycota</taxon>
        <taxon>Agaricomycotina</taxon>
        <taxon>Agaricomycetes</taxon>
        <taxon>Agaricomycetidae</taxon>
        <taxon>Agaricales</taxon>
        <taxon>Marasmiineae</taxon>
        <taxon>Mycenaceae</taxon>
        <taxon>Roridomyces</taxon>
    </lineage>
</organism>
<evidence type="ECO:0000256" key="1">
    <source>
        <dbReference type="SAM" id="MobiDB-lite"/>
    </source>
</evidence>
<dbReference type="Proteomes" id="UP001221142">
    <property type="component" value="Unassembled WGS sequence"/>
</dbReference>
<gene>
    <name evidence="2" type="ORF">FB45DRAFT_1080507</name>
</gene>
<dbReference type="EMBL" id="JARKIF010000010">
    <property type="protein sequence ID" value="KAJ7628993.1"/>
    <property type="molecule type" value="Genomic_DNA"/>
</dbReference>
<dbReference type="Gene3D" id="3.80.10.10">
    <property type="entry name" value="Ribonuclease Inhibitor"/>
    <property type="match status" value="1"/>
</dbReference>
<reference evidence="2" key="1">
    <citation type="submission" date="2023-03" db="EMBL/GenBank/DDBJ databases">
        <title>Massive genome expansion in bonnet fungi (Mycena s.s.) driven by repeated elements and novel gene families across ecological guilds.</title>
        <authorList>
            <consortium name="Lawrence Berkeley National Laboratory"/>
            <person name="Harder C.B."/>
            <person name="Miyauchi S."/>
            <person name="Viragh M."/>
            <person name="Kuo A."/>
            <person name="Thoen E."/>
            <person name="Andreopoulos B."/>
            <person name="Lu D."/>
            <person name="Skrede I."/>
            <person name="Drula E."/>
            <person name="Henrissat B."/>
            <person name="Morin E."/>
            <person name="Kohler A."/>
            <person name="Barry K."/>
            <person name="LaButti K."/>
            <person name="Morin E."/>
            <person name="Salamov A."/>
            <person name="Lipzen A."/>
            <person name="Mereny Z."/>
            <person name="Hegedus B."/>
            <person name="Baldrian P."/>
            <person name="Stursova M."/>
            <person name="Weitz H."/>
            <person name="Taylor A."/>
            <person name="Grigoriev I.V."/>
            <person name="Nagy L.G."/>
            <person name="Martin F."/>
            <person name="Kauserud H."/>
        </authorList>
    </citation>
    <scope>NUCLEOTIDE SEQUENCE</scope>
    <source>
        <strain evidence="2">9284</strain>
    </source>
</reference>
<comment type="caution">
    <text evidence="2">The sequence shown here is derived from an EMBL/GenBank/DDBJ whole genome shotgun (WGS) entry which is preliminary data.</text>
</comment>
<feature type="compositionally biased region" description="Basic and acidic residues" evidence="1">
    <location>
        <begin position="570"/>
        <end position="588"/>
    </location>
</feature>
<dbReference type="Gene3D" id="1.20.1280.50">
    <property type="match status" value="1"/>
</dbReference>
<evidence type="ECO:0000313" key="3">
    <source>
        <dbReference type="Proteomes" id="UP001221142"/>
    </source>
</evidence>
<dbReference type="AlphaFoldDB" id="A0AAD7BSJ9"/>
<evidence type="ECO:0008006" key="4">
    <source>
        <dbReference type="Google" id="ProtNLM"/>
    </source>
</evidence>